<comment type="caution">
    <text evidence="1">The sequence shown here is derived from an EMBL/GenBank/DDBJ whole genome shotgun (WGS) entry which is preliminary data.</text>
</comment>
<name>A0AAD4MGW9_9BILA</name>
<reference evidence="1" key="1">
    <citation type="submission" date="2022-01" db="EMBL/GenBank/DDBJ databases">
        <title>Genome Sequence Resource for Two Populations of Ditylenchus destructor, the Migratory Endoparasitic Phytonematode.</title>
        <authorList>
            <person name="Zhang H."/>
            <person name="Lin R."/>
            <person name="Xie B."/>
        </authorList>
    </citation>
    <scope>NUCLEOTIDE SEQUENCE</scope>
    <source>
        <strain evidence="1">BazhouSP</strain>
    </source>
</reference>
<dbReference type="AlphaFoldDB" id="A0AAD4MGW9"/>
<gene>
    <name evidence="1" type="ORF">DdX_20006</name>
</gene>
<dbReference type="Proteomes" id="UP001201812">
    <property type="component" value="Unassembled WGS sequence"/>
</dbReference>
<sequence>MSLSKPNVPLDPLLETLSFYNRSTLYLFSRTSRFLNQLIQQNFPSKPYAIWKDKELTVRLNANKQLRFESLGIYGRHSEAHWYDIESRVWRNANGLSFRQRELQKIVYPLDTMRRYLPLFVRIASVKINVDCYTFSRKDIQDLESLAHVWDGGKMRIEFHQNIKDDSVLNIILSSPKFIRCRQLTVTNLPGVLLHPRNYSSLYKLQFLHLEIRACSGQHVAFILNFIRHKARHPESETILTVKVGEYTCLGHMPPIQDSDFDLVDQICKDFTTSVTPNKFCLLLKHCYRTEYVGSTDSHWEEYRDCHKISLPLCEYRMENNRTNEVLQFVKTKFGHENESLKKIGLPNVDPGYHVFERFSF</sequence>
<protein>
    <submittedName>
        <fullName evidence="1">Uncharacterized protein</fullName>
    </submittedName>
</protein>
<dbReference type="EMBL" id="JAKKPZ010000487">
    <property type="protein sequence ID" value="KAI1694641.1"/>
    <property type="molecule type" value="Genomic_DNA"/>
</dbReference>
<proteinExistence type="predicted"/>
<evidence type="ECO:0000313" key="1">
    <source>
        <dbReference type="EMBL" id="KAI1694641.1"/>
    </source>
</evidence>
<evidence type="ECO:0000313" key="2">
    <source>
        <dbReference type="Proteomes" id="UP001201812"/>
    </source>
</evidence>
<keyword evidence="2" id="KW-1185">Reference proteome</keyword>
<accession>A0AAD4MGW9</accession>
<organism evidence="1 2">
    <name type="scientific">Ditylenchus destructor</name>
    <dbReference type="NCBI Taxonomy" id="166010"/>
    <lineage>
        <taxon>Eukaryota</taxon>
        <taxon>Metazoa</taxon>
        <taxon>Ecdysozoa</taxon>
        <taxon>Nematoda</taxon>
        <taxon>Chromadorea</taxon>
        <taxon>Rhabditida</taxon>
        <taxon>Tylenchina</taxon>
        <taxon>Tylenchomorpha</taxon>
        <taxon>Sphaerularioidea</taxon>
        <taxon>Anguinidae</taxon>
        <taxon>Anguininae</taxon>
        <taxon>Ditylenchus</taxon>
    </lineage>
</organism>